<dbReference type="Proteomes" id="UP000251617">
    <property type="component" value="Chromosome"/>
</dbReference>
<dbReference type="RefSeq" id="WP_112899069.1">
    <property type="nucleotide sequence ID" value="NZ_CP030750.1"/>
</dbReference>
<evidence type="ECO:0008006" key="4">
    <source>
        <dbReference type="Google" id="ProtNLM"/>
    </source>
</evidence>
<organism evidence="2 3">
    <name type="scientific">Pseudomonas putida</name>
    <name type="common">Arthrobacter siderocapsulatus</name>
    <dbReference type="NCBI Taxonomy" id="303"/>
    <lineage>
        <taxon>Bacteria</taxon>
        <taxon>Pseudomonadati</taxon>
        <taxon>Pseudomonadota</taxon>
        <taxon>Gammaproteobacteria</taxon>
        <taxon>Pseudomonadales</taxon>
        <taxon>Pseudomonadaceae</taxon>
        <taxon>Pseudomonas</taxon>
    </lineage>
</organism>
<accession>A0AAD0PG53</accession>
<proteinExistence type="predicted"/>
<dbReference type="AlphaFoldDB" id="A0AAD0PG53"/>
<name>A0AAD0PG53_PSEPU</name>
<feature type="region of interest" description="Disordered" evidence="1">
    <location>
        <begin position="1"/>
        <end position="20"/>
    </location>
</feature>
<evidence type="ECO:0000256" key="1">
    <source>
        <dbReference type="SAM" id="MobiDB-lite"/>
    </source>
</evidence>
<sequence length="419" mass="46196">MSVALTGREQSHQPFKRPAMHSHPVTLNLSLLAASLAIGHAALADPGPETAQALQARYHETPVNCGSTNKPRFLCAGVILRGTTQLTQEKSWNPTPEERNNGGTAYMYLAKDATFNRLAFNDTNGYIIYPGDARPAGIQALQVLCIFPADGGRQTRPEKGCGPSQEGGASSRPCHLQGITTAQGWLANYGNHPARQCGFSVANGLGQIAVSGFNAAVEATGLLPATPYKQNNELRAETWDMDIPTRLPIQAFFYLHDRPLGLHKAQQDQRAFYQETGNFVPIITLTLPQSGRDARFDYVEASQARLGDVICARYFVSGHWFERSDVNPGRKEWALGLVPTDCARAVKANPSADAENAADHEMRQKFSNDWQWVQNDNGGMTQQMICHMRIAHDKPEWNLEPFRPNRPLEDYLKAGCNLL</sequence>
<protein>
    <recommendedName>
        <fullName evidence="4">DUF2599 domain-containing protein</fullName>
    </recommendedName>
</protein>
<evidence type="ECO:0000313" key="2">
    <source>
        <dbReference type="EMBL" id="AXA26525.1"/>
    </source>
</evidence>
<dbReference type="InterPro" id="IPR019719">
    <property type="entry name" value="DUF2599"/>
</dbReference>
<evidence type="ECO:0000313" key="3">
    <source>
        <dbReference type="Proteomes" id="UP000251617"/>
    </source>
</evidence>
<reference evidence="2 3" key="1">
    <citation type="submission" date="2018-06" db="EMBL/GenBank/DDBJ databases">
        <title>The genome of Pseudomonas putida NX-1, a lignin degrader.</title>
        <authorList>
            <person name="Xu Z."/>
        </authorList>
    </citation>
    <scope>NUCLEOTIDE SEQUENCE [LARGE SCALE GENOMIC DNA]</scope>
    <source>
        <strain evidence="2 3">NX-1</strain>
    </source>
</reference>
<dbReference type="EMBL" id="CP030750">
    <property type="protein sequence ID" value="AXA26525.1"/>
    <property type="molecule type" value="Genomic_DNA"/>
</dbReference>
<gene>
    <name evidence="2" type="ORF">C1S65_21295</name>
</gene>
<dbReference type="Pfam" id="PF10783">
    <property type="entry name" value="DUF2599"/>
    <property type="match status" value="1"/>
</dbReference>